<evidence type="ECO:0000259" key="2">
    <source>
        <dbReference type="Pfam" id="PF19259"/>
    </source>
</evidence>
<name>A0AAV6W711_9LAMI</name>
<keyword evidence="4" id="KW-1185">Reference proteome</keyword>
<accession>A0AAV6W711</accession>
<gene>
    <name evidence="3" type="ORF">BUALT_Bualt19G0042500</name>
</gene>
<dbReference type="Pfam" id="PF19259">
    <property type="entry name" value="Ty3_capsid"/>
    <property type="match status" value="1"/>
</dbReference>
<comment type="caution">
    <text evidence="3">The sequence shown here is derived from an EMBL/GenBank/DDBJ whole genome shotgun (WGS) entry which is preliminary data.</text>
</comment>
<dbReference type="EMBL" id="WHWC01000019">
    <property type="protein sequence ID" value="KAG8363631.1"/>
    <property type="molecule type" value="Genomic_DNA"/>
</dbReference>
<dbReference type="InterPro" id="IPR045358">
    <property type="entry name" value="Ty3_capsid"/>
</dbReference>
<reference evidence="3" key="1">
    <citation type="submission" date="2019-10" db="EMBL/GenBank/DDBJ databases">
        <authorList>
            <person name="Zhang R."/>
            <person name="Pan Y."/>
            <person name="Wang J."/>
            <person name="Ma R."/>
            <person name="Yu S."/>
        </authorList>
    </citation>
    <scope>NUCLEOTIDE SEQUENCE</scope>
    <source>
        <strain evidence="3">LA-IB0</strain>
        <tissue evidence="3">Leaf</tissue>
    </source>
</reference>
<feature type="compositionally biased region" description="Pro residues" evidence="1">
    <location>
        <begin position="287"/>
        <end position="300"/>
    </location>
</feature>
<dbReference type="AlphaFoldDB" id="A0AAV6W711"/>
<organism evidence="3 4">
    <name type="scientific">Buddleja alternifolia</name>
    <dbReference type="NCBI Taxonomy" id="168488"/>
    <lineage>
        <taxon>Eukaryota</taxon>
        <taxon>Viridiplantae</taxon>
        <taxon>Streptophyta</taxon>
        <taxon>Embryophyta</taxon>
        <taxon>Tracheophyta</taxon>
        <taxon>Spermatophyta</taxon>
        <taxon>Magnoliopsida</taxon>
        <taxon>eudicotyledons</taxon>
        <taxon>Gunneridae</taxon>
        <taxon>Pentapetalae</taxon>
        <taxon>asterids</taxon>
        <taxon>lamiids</taxon>
        <taxon>Lamiales</taxon>
        <taxon>Scrophulariaceae</taxon>
        <taxon>Buddlejeae</taxon>
        <taxon>Buddleja</taxon>
    </lineage>
</organism>
<sequence length="404" mass="46655">MSESTRSKDIQDTLKRQEALRIEERSLRQNNELHFHSKFETMVALQIELQQSVSAMQTQLHSLAEQTHSYHKNKSVLGEGLAMPPEKGSTSNNPFPIPPNSPDNPTSHNHLSSFPRIEFPFFDGDNPRAWIRRTQRYFQVITTIFEEHKVPLASIHFEGKAELWFQSYMEGKDTITWSQFLLALLDKFDDIDRELMIGDFNKIHQTSTVSHYIEQFEELKSYMLIFNKDFPDDYFIASFISGLRKDIKGSVMTLKPPNLLQAISLAKRQETTINVIIHRASSMHKPSLPPKPPYRAPPPSTSSHPRFSPQPPKPSFQPHRKLLTTVEMRARREQNLCYNCDEVFVPGLRCKQRQVYMIMTQDEEDVYCQEIPEPNTFSDPPTPEDMTISINAISGSSDMNTLRI</sequence>
<evidence type="ECO:0000313" key="4">
    <source>
        <dbReference type="Proteomes" id="UP000826271"/>
    </source>
</evidence>
<feature type="region of interest" description="Disordered" evidence="1">
    <location>
        <begin position="282"/>
        <end position="319"/>
    </location>
</feature>
<dbReference type="Proteomes" id="UP000826271">
    <property type="component" value="Unassembled WGS sequence"/>
</dbReference>
<evidence type="ECO:0000313" key="3">
    <source>
        <dbReference type="EMBL" id="KAG8363631.1"/>
    </source>
</evidence>
<proteinExistence type="predicted"/>
<feature type="domain" description="Ty3 transposon capsid-like protein" evidence="2">
    <location>
        <begin position="138"/>
        <end position="276"/>
    </location>
</feature>
<feature type="region of interest" description="Disordered" evidence="1">
    <location>
        <begin position="79"/>
        <end position="108"/>
    </location>
</feature>
<protein>
    <recommendedName>
        <fullName evidence="2">Ty3 transposon capsid-like protein domain-containing protein</fullName>
    </recommendedName>
</protein>
<evidence type="ECO:0000256" key="1">
    <source>
        <dbReference type="SAM" id="MobiDB-lite"/>
    </source>
</evidence>